<dbReference type="InterPro" id="IPR027267">
    <property type="entry name" value="AH/BAR_dom_sf"/>
</dbReference>
<dbReference type="OrthoDB" id="10256089at2759"/>
<sequence>MCPLNFLTSSSLTSYRVRSYPNEHKAYTEEFLAPYTASVTGQRGQFHTEMTSSGQESPFENVSFSEPHSCRVDLASPPSSSRLSTSTTETSESASWSTPPSSPNPSSPPRPPRSPLRPTVPAPARRASASLLKLEKSDLTPTAETMPLSHSRSFGSFSGLLNPQPPSIKSGRSGRPQTPDKPLPITPDPSTAPSGSDDDRDQEESASQSASVTTSVSEPSSLLQQPSVVSKRTHALQELLSTERTYASDLALIRDIHIPLALGQPAPFQTAPATPPPSEPSSRTQSTSSDTASTSSSISTTSPPMTREDTRIIFNNVADLASFSDTFTEQIEEALGSVLEGGSGEDRVGALFLETIPTLEPLYLSYITKHPTALEHLNHLPQTPALTAYLAQSRALASSLTHAWDLPSLLIKPVQRLLKYPLLLAAIIDETPDGHLDKPNLKLAREKMEEVARGVNEGRRRREVVKEVLSGPPSSLPSKRHSDPKPKPKKKGLNIGVSASVSLGRMKGFSSKPFKAKEGVEADQEAEEVLRLGEEVKRCEALARALAKEAINWSQAMQDFLQSLKAWSMSFGQVIGVTTSGDSEAFDAYMQVVRDDLPEFCRELEASIKNKLLTELTKLVDSTLAPLRLLEAMQTLEPLHLGLLNLNIAKSRPPPQLLEASQSYVALRGQLAAELPQYIALMKKGITLCVLRFSTFQADFFGRVRDRWLVLWNALKVGDEMNAGAPETVRVWWSRFEETDARLLGMNIIRRRSESPKLVRQKSKATINIFDDDFSETSSTVVVSSIASSWDPLSSPSTLSLQTPVSTKARSVRSMEIGNRRGVERKLSDESLRSKKSARSAKSTKSLGHVGSYCVNGFDSDEIAYAYGTLATLTPSAQKPRYTRTKSMPIPAPLPLKKSQSHGRMLDDVEITRMQVPTDAEIESLSEIHPSPPFANPDRGRPSRKPSFKRRLTESFRPGSASSTSRRSPAPLGPSPSPSPNKAMFAPHHHQHHHHHHQHRDQPHTNSSNRYSSRRPSSARSRIPALYECEVVHMCEPPPGVSYRNLPFFTLCVGDYYSVLQEAGHPSTHKDLPLYVDDGEDCLLLVRNKVDDIGWALASFLVPTD</sequence>
<feature type="region of interest" description="Disordered" evidence="1">
    <location>
        <begin position="818"/>
        <end position="846"/>
    </location>
</feature>
<dbReference type="PANTHER" id="PTHR22834:SF20">
    <property type="entry name" value="SH3 DOMAIN-CONTAINING PROTEIN"/>
    <property type="match status" value="1"/>
</dbReference>
<dbReference type="CDD" id="cd00160">
    <property type="entry name" value="RhoGEF"/>
    <property type="match status" value="1"/>
</dbReference>
<feature type="compositionally biased region" description="Low complexity" evidence="1">
    <location>
        <begin position="205"/>
        <end position="217"/>
    </location>
</feature>
<dbReference type="SUPFAM" id="SSF48065">
    <property type="entry name" value="DBL homology domain (DH-domain)"/>
    <property type="match status" value="1"/>
</dbReference>
<dbReference type="InParanoid" id="J4GN98"/>
<evidence type="ECO:0000313" key="4">
    <source>
        <dbReference type="Proteomes" id="UP000006352"/>
    </source>
</evidence>
<dbReference type="Proteomes" id="UP000006352">
    <property type="component" value="Unassembled WGS sequence"/>
</dbReference>
<feature type="region of interest" description="Disordered" evidence="1">
    <location>
        <begin position="878"/>
        <end position="902"/>
    </location>
</feature>
<dbReference type="GO" id="GO:0005737">
    <property type="term" value="C:cytoplasm"/>
    <property type="evidence" value="ECO:0007669"/>
    <property type="project" value="TreeGrafter"/>
</dbReference>
<dbReference type="AlphaFoldDB" id="J4GN98"/>
<accession>J4GN98</accession>
<dbReference type="PROSITE" id="PS50010">
    <property type="entry name" value="DH_2"/>
    <property type="match status" value="1"/>
</dbReference>
<feature type="compositionally biased region" description="Low complexity" evidence="1">
    <location>
        <begin position="1007"/>
        <end position="1019"/>
    </location>
</feature>
<protein>
    <recommendedName>
        <fullName evidence="2">DH domain-containing protein</fullName>
    </recommendedName>
</protein>
<feature type="compositionally biased region" description="Low complexity" evidence="1">
    <location>
        <begin position="280"/>
        <end position="305"/>
    </location>
</feature>
<feature type="compositionally biased region" description="Polar residues" evidence="1">
    <location>
        <begin position="218"/>
        <end position="229"/>
    </location>
</feature>
<name>J4GN98_9APHY</name>
<feature type="compositionally biased region" description="Basic residues" evidence="1">
    <location>
        <begin position="987"/>
        <end position="999"/>
    </location>
</feature>
<feature type="domain" description="DH" evidence="2">
    <location>
        <begin position="231"/>
        <end position="458"/>
    </location>
</feature>
<dbReference type="Gene3D" id="1.20.900.10">
    <property type="entry name" value="Dbl homology (DH) domain"/>
    <property type="match status" value="1"/>
</dbReference>
<feature type="region of interest" description="Disordered" evidence="1">
    <location>
        <begin position="466"/>
        <end position="493"/>
    </location>
</feature>
<feature type="region of interest" description="Disordered" evidence="1">
    <location>
        <begin position="923"/>
        <end position="1019"/>
    </location>
</feature>
<dbReference type="SUPFAM" id="SSF103657">
    <property type="entry name" value="BAR/IMD domain-like"/>
    <property type="match status" value="1"/>
</dbReference>
<organism evidence="3 4">
    <name type="scientific">Fibroporia radiculosa</name>
    <dbReference type="NCBI Taxonomy" id="599839"/>
    <lineage>
        <taxon>Eukaryota</taxon>
        <taxon>Fungi</taxon>
        <taxon>Dikarya</taxon>
        <taxon>Basidiomycota</taxon>
        <taxon>Agaricomycotina</taxon>
        <taxon>Agaricomycetes</taxon>
        <taxon>Polyporales</taxon>
        <taxon>Fibroporiaceae</taxon>
        <taxon>Fibroporia</taxon>
    </lineage>
</organism>
<feature type="compositionally biased region" description="Polar residues" evidence="1">
    <location>
        <begin position="45"/>
        <end position="66"/>
    </location>
</feature>
<dbReference type="GO" id="GO:0032955">
    <property type="term" value="P:regulation of division septum assembly"/>
    <property type="evidence" value="ECO:0007669"/>
    <property type="project" value="TreeGrafter"/>
</dbReference>
<feature type="compositionally biased region" description="Polar residues" evidence="1">
    <location>
        <begin position="139"/>
        <end position="161"/>
    </location>
</feature>
<dbReference type="InterPro" id="IPR000219">
    <property type="entry name" value="DH_dom"/>
</dbReference>
<dbReference type="GO" id="GO:0005085">
    <property type="term" value="F:guanyl-nucleotide exchange factor activity"/>
    <property type="evidence" value="ECO:0007669"/>
    <property type="project" value="InterPro"/>
</dbReference>
<feature type="region of interest" description="Disordered" evidence="1">
    <location>
        <begin position="45"/>
        <end position="229"/>
    </location>
</feature>
<evidence type="ECO:0000259" key="2">
    <source>
        <dbReference type="PROSITE" id="PS50010"/>
    </source>
</evidence>
<proteinExistence type="predicted"/>
<dbReference type="GeneID" id="24095926"/>
<reference evidence="3 4" key="1">
    <citation type="journal article" date="2012" name="Appl. Environ. Microbiol.">
        <title>Short-read sequencing for genomic analysis of the brown rot fungus Fibroporia radiculosa.</title>
        <authorList>
            <person name="Tang J.D."/>
            <person name="Perkins A.D."/>
            <person name="Sonstegard T.S."/>
            <person name="Schroeder S.G."/>
            <person name="Burgess S.C."/>
            <person name="Diehl S.V."/>
        </authorList>
    </citation>
    <scope>NUCLEOTIDE SEQUENCE [LARGE SCALE GENOMIC DNA]</scope>
    <source>
        <strain evidence="3 4">TFFH 294</strain>
    </source>
</reference>
<feature type="region of interest" description="Disordered" evidence="1">
    <location>
        <begin position="266"/>
        <end position="308"/>
    </location>
</feature>
<evidence type="ECO:0000313" key="3">
    <source>
        <dbReference type="EMBL" id="CCM01015.1"/>
    </source>
</evidence>
<feature type="compositionally biased region" description="Basic and acidic residues" evidence="1">
    <location>
        <begin position="818"/>
        <end position="833"/>
    </location>
</feature>
<dbReference type="Pfam" id="PF00621">
    <property type="entry name" value="RhoGEF"/>
    <property type="match status" value="1"/>
</dbReference>
<dbReference type="PANTHER" id="PTHR22834">
    <property type="entry name" value="NUCLEAR FUSION PROTEIN FUS2"/>
    <property type="match status" value="1"/>
</dbReference>
<dbReference type="RefSeq" id="XP_012180298.1">
    <property type="nucleotide sequence ID" value="XM_012324908.1"/>
</dbReference>
<dbReference type="InterPro" id="IPR035899">
    <property type="entry name" value="DBL_dom_sf"/>
</dbReference>
<keyword evidence="4" id="KW-1185">Reference proteome</keyword>
<dbReference type="SMART" id="SM00325">
    <property type="entry name" value="RhoGEF"/>
    <property type="match status" value="1"/>
</dbReference>
<dbReference type="HOGENOM" id="CLU_004370_0_0_1"/>
<feature type="compositionally biased region" description="Pro residues" evidence="1">
    <location>
        <begin position="100"/>
        <end position="121"/>
    </location>
</feature>
<gene>
    <name evidence="3" type="ORF">FIBRA_03063</name>
</gene>
<feature type="compositionally biased region" description="Low complexity" evidence="1">
    <location>
        <begin position="76"/>
        <end position="99"/>
    </location>
</feature>
<evidence type="ECO:0000256" key="1">
    <source>
        <dbReference type="SAM" id="MobiDB-lite"/>
    </source>
</evidence>
<dbReference type="InterPro" id="IPR051492">
    <property type="entry name" value="Dynamin-Rho_GEF"/>
</dbReference>
<dbReference type="GO" id="GO:0031991">
    <property type="term" value="P:regulation of actomyosin contractile ring contraction"/>
    <property type="evidence" value="ECO:0007669"/>
    <property type="project" value="TreeGrafter"/>
</dbReference>
<dbReference type="STRING" id="599839.J4GN98"/>
<feature type="compositionally biased region" description="Low complexity" evidence="1">
    <location>
        <begin position="957"/>
        <end position="970"/>
    </location>
</feature>
<dbReference type="EMBL" id="HE797013">
    <property type="protein sequence ID" value="CCM01015.1"/>
    <property type="molecule type" value="Genomic_DNA"/>
</dbReference>